<evidence type="ECO:0000256" key="1">
    <source>
        <dbReference type="SAM" id="MobiDB-lite"/>
    </source>
</evidence>
<reference evidence="4 5" key="1">
    <citation type="submission" date="2015-09" db="EMBL/GenBank/DDBJ databases">
        <title>Sorangium comparison.</title>
        <authorList>
            <person name="Zaburannyi N."/>
            <person name="Bunk B."/>
            <person name="Overmann J."/>
            <person name="Mueller R."/>
        </authorList>
    </citation>
    <scope>NUCLEOTIDE SEQUENCE [LARGE SCALE GENOMIC DNA]</scope>
    <source>
        <strain evidence="4 5">So ce26</strain>
    </source>
</reference>
<feature type="transmembrane region" description="Helical" evidence="2">
    <location>
        <begin position="118"/>
        <end position="137"/>
    </location>
</feature>
<dbReference type="SUPFAM" id="SSF52317">
    <property type="entry name" value="Class I glutamine amidotransferase-like"/>
    <property type="match status" value="1"/>
</dbReference>
<dbReference type="SUPFAM" id="SSF53300">
    <property type="entry name" value="vWA-like"/>
    <property type="match status" value="2"/>
</dbReference>
<feature type="transmembrane region" description="Helical" evidence="2">
    <location>
        <begin position="73"/>
        <end position="97"/>
    </location>
</feature>
<dbReference type="PANTHER" id="PTHR37947">
    <property type="entry name" value="BLL2462 PROTEIN"/>
    <property type="match status" value="1"/>
</dbReference>
<feature type="domain" description="VWFA" evidence="3">
    <location>
        <begin position="492"/>
        <end position="666"/>
    </location>
</feature>
<organism evidence="4 5">
    <name type="scientific">Sorangium cellulosum</name>
    <name type="common">Polyangium cellulosum</name>
    <dbReference type="NCBI Taxonomy" id="56"/>
    <lineage>
        <taxon>Bacteria</taxon>
        <taxon>Pseudomonadati</taxon>
        <taxon>Myxococcota</taxon>
        <taxon>Polyangia</taxon>
        <taxon>Polyangiales</taxon>
        <taxon>Polyangiaceae</taxon>
        <taxon>Sorangium</taxon>
    </lineage>
</organism>
<evidence type="ECO:0000313" key="4">
    <source>
        <dbReference type="EMBL" id="AUX39347.1"/>
    </source>
</evidence>
<keyword evidence="2" id="KW-1133">Transmembrane helix</keyword>
<dbReference type="InterPro" id="IPR036465">
    <property type="entry name" value="vWFA_dom_sf"/>
</dbReference>
<dbReference type="Pfam" id="PF13519">
    <property type="entry name" value="VWA_2"/>
    <property type="match status" value="1"/>
</dbReference>
<dbReference type="AlphaFoldDB" id="A0A2L0EJ87"/>
<dbReference type="PROSITE" id="PS50234">
    <property type="entry name" value="VWFA"/>
    <property type="match status" value="1"/>
</dbReference>
<dbReference type="EMBL" id="CP012673">
    <property type="protein sequence ID" value="AUX39347.1"/>
    <property type="molecule type" value="Genomic_DNA"/>
</dbReference>
<name>A0A2L0EJ87_SORCE</name>
<accession>A0A2L0EJ87</accession>
<feature type="transmembrane region" description="Helical" evidence="2">
    <location>
        <begin position="12"/>
        <end position="30"/>
    </location>
</feature>
<evidence type="ECO:0000259" key="3">
    <source>
        <dbReference type="PROSITE" id="PS50234"/>
    </source>
</evidence>
<dbReference type="SMART" id="SM00327">
    <property type="entry name" value="VWA"/>
    <property type="match status" value="2"/>
</dbReference>
<evidence type="ECO:0000313" key="5">
    <source>
        <dbReference type="Proteomes" id="UP000238348"/>
    </source>
</evidence>
<dbReference type="Gene3D" id="3.40.50.410">
    <property type="entry name" value="von Willebrand factor, type A domain"/>
    <property type="match status" value="1"/>
</dbReference>
<dbReference type="PANTHER" id="PTHR37947:SF2">
    <property type="entry name" value="VON WILLEBRAND FACTOR TYPE A"/>
    <property type="match status" value="1"/>
</dbReference>
<dbReference type="InterPro" id="IPR029062">
    <property type="entry name" value="Class_I_gatase-like"/>
</dbReference>
<dbReference type="Gene3D" id="3.40.50.880">
    <property type="match status" value="2"/>
</dbReference>
<evidence type="ECO:0000256" key="2">
    <source>
        <dbReference type="SAM" id="Phobius"/>
    </source>
</evidence>
<sequence>MIPAAALRALPYAATLAGALIFAGLLRAALRDGARRRPILLAWMIAGALPALHVGLVWCGLLSGVHLRLARPWGALLALGATSFVALRTLALARAAARASASAHAQRQGSWRARFGDFISNFAAFAAAMAVAGPELGRPLDRLTVLLAVDRSRSIDLVPGADTRVAHELAVAELGMREGDRVATIVFAAGAATEDPPRPRSQLPAPQRVALGRDGTDLAAGIRRALAEVPPDSAARVVLVTDGVATRGDTMAAAAAAVAAGVSIDVLPLEQRRLPDVRVVALRAPARADEGEALDLRLVTSSPAPAEVEIRLRRDGELIARTEASIAAGEDVLRIRQEAPGPGLHRYDVEITAKDPKLDEAAEDNAGSAFVRVRGPAAALVLEGDAGQGAFLARALEAGAFRVDEGGVAQVPADLGGLAGYDLVVLSDVRASDLSPGQLDALASYVRDLGGGLLLMGGDRSMGPGGYARTPIEEVSPVSFDLKQERRRASLAQVIGIDISGSMAASAGAHTKLELANEAAARSAALLGPGDRLGVAHVDTAVRWSVPLGPVADQAGIDRAIRAVGPGGGGIFVDITLAAAYGALDREAVNLKHVLLFADGSDAENMDPCRAMVEAARRRGITSSVVALGQGSDVPELELLSRLGGGRFYLVEDAARLPAVFTQETILAARSAILEEPFQVALGAPSPVTTGVPFSEAPPLGGYVVTIPKGRATVLLTGPEGDPILAAWSAGLGRAAAFTSDLKDRWGAAWTRWPGAARMIAQAARDVTRKAEDPRVRLEAEASGGELSVRASVVGDDGRAQSFRRLLVNVTGPDGIARELPLEATGAGSYTATLPLSRPGTYVAVARDELTGEAVGTTGAVMSAGEELRPTGSDLSLLGRIAEFTGGKRRDTLAGIFEDRAARRFAYEDATAELVFLAALALLFTVAARRLALPEAAVAWGARARARLWARPWGAAVEAAGAGATVGALLSARERGRVQREGAQASPAPRGGEGGERAPAQAPSERPAQPAWTPPERPARPAWAPEQAVARPEQRGVAAGTSTAEGHGARGAAVPEGHAPAAPAATAAEERPLTAAEKILARRRGRR</sequence>
<dbReference type="InterPro" id="IPR002035">
    <property type="entry name" value="VWF_A"/>
</dbReference>
<dbReference type="Proteomes" id="UP000238348">
    <property type="component" value="Chromosome"/>
</dbReference>
<gene>
    <name evidence="4" type="ORF">SOCE26_007360</name>
</gene>
<protein>
    <recommendedName>
        <fullName evidence="3">VWFA domain-containing protein</fullName>
    </recommendedName>
</protein>
<feature type="compositionally biased region" description="Low complexity" evidence="1">
    <location>
        <begin position="1052"/>
        <end position="1077"/>
    </location>
</feature>
<feature type="region of interest" description="Disordered" evidence="1">
    <location>
        <begin position="975"/>
        <end position="1087"/>
    </location>
</feature>
<dbReference type="RefSeq" id="WP_234023353.1">
    <property type="nucleotide sequence ID" value="NZ_CP012673.1"/>
</dbReference>
<keyword evidence="2" id="KW-0812">Transmembrane</keyword>
<dbReference type="Pfam" id="PF13768">
    <property type="entry name" value="VWA_3"/>
    <property type="match status" value="1"/>
</dbReference>
<proteinExistence type="predicted"/>
<feature type="transmembrane region" description="Helical" evidence="2">
    <location>
        <begin position="42"/>
        <end position="67"/>
    </location>
</feature>
<keyword evidence="2" id="KW-0472">Membrane</keyword>